<dbReference type="RefSeq" id="WP_021690562.1">
    <property type="nucleotide sequence ID" value="NZ_BASZ01000006.1"/>
</dbReference>
<dbReference type="Proteomes" id="UP000016568">
    <property type="component" value="Unassembled WGS sequence"/>
</dbReference>
<sequence>MGQEFFETALAARFPLFDVGAIAYPGKDPAMDPVIEPGEALRDDETVQTQPRPRASAWLWRPWYAKSWWAGIAIYWAGMVDSFYSPALDEFYTSTLAGFLNIAFFPPLALMVLGLGYAREWFEWSDWEFVEPTHEQMFPKRSVGGMRDPYSDPLDPRSGALHRRHFNRHR</sequence>
<dbReference type="KEGG" id="ntd:EGO55_18910"/>
<dbReference type="AlphaFoldDB" id="U2YME4"/>
<evidence type="ECO:0000313" key="2">
    <source>
        <dbReference type="EMBL" id="GAD49657.1"/>
    </source>
</evidence>
<evidence type="ECO:0000313" key="3">
    <source>
        <dbReference type="Proteomes" id="UP000016568"/>
    </source>
</evidence>
<dbReference type="EMBL" id="BASZ01000006">
    <property type="protein sequence ID" value="GAD49657.1"/>
    <property type="molecule type" value="Genomic_DNA"/>
</dbReference>
<comment type="caution">
    <text evidence="2">The sequence shown here is derived from an EMBL/GenBank/DDBJ whole genome shotgun (WGS) entry which is preliminary data.</text>
</comment>
<keyword evidence="3" id="KW-1185">Reference proteome</keyword>
<dbReference type="OrthoDB" id="7451469at2"/>
<name>U2YME4_9SPHN</name>
<organism evidence="2 3">
    <name type="scientific">Caenibius tardaugens NBRC 16725</name>
    <dbReference type="NCBI Taxonomy" id="1219035"/>
    <lineage>
        <taxon>Bacteria</taxon>
        <taxon>Pseudomonadati</taxon>
        <taxon>Pseudomonadota</taxon>
        <taxon>Alphaproteobacteria</taxon>
        <taxon>Sphingomonadales</taxon>
        <taxon>Erythrobacteraceae</taxon>
        <taxon>Caenibius</taxon>
    </lineage>
</organism>
<reference evidence="2 3" key="1">
    <citation type="submission" date="2013-09" db="EMBL/GenBank/DDBJ databases">
        <title>Whole genome shotgun sequence of Novosphingobium tardaugens NBRC 16725.</title>
        <authorList>
            <person name="Isaki S."/>
            <person name="Hosoyama A."/>
            <person name="Tsuchikane K."/>
            <person name="Katsumata H."/>
            <person name="Ando Y."/>
            <person name="Yamazaki S."/>
            <person name="Fujita N."/>
        </authorList>
    </citation>
    <scope>NUCLEOTIDE SEQUENCE [LARGE SCALE GENOMIC DNA]</scope>
    <source>
        <strain evidence="2 3">NBRC 16725</strain>
    </source>
</reference>
<dbReference type="eggNOG" id="ENOG5030R6Y">
    <property type="taxonomic scope" value="Bacteria"/>
</dbReference>
<gene>
    <name evidence="2" type="ORF">NT2_06_00960</name>
</gene>
<keyword evidence="1" id="KW-1133">Transmembrane helix</keyword>
<feature type="transmembrane region" description="Helical" evidence="1">
    <location>
        <begin position="96"/>
        <end position="118"/>
    </location>
</feature>
<protein>
    <submittedName>
        <fullName evidence="2">Uncharacterized protein</fullName>
    </submittedName>
</protein>
<evidence type="ECO:0000256" key="1">
    <source>
        <dbReference type="SAM" id="Phobius"/>
    </source>
</evidence>
<accession>U2YME4</accession>
<keyword evidence="1" id="KW-0472">Membrane</keyword>
<feature type="transmembrane region" description="Helical" evidence="1">
    <location>
        <begin position="67"/>
        <end position="84"/>
    </location>
</feature>
<proteinExistence type="predicted"/>
<keyword evidence="1" id="KW-0812">Transmembrane</keyword>